<dbReference type="Proteomes" id="UP000515308">
    <property type="component" value="Chromosome PVLDE_11"/>
</dbReference>
<feature type="region of interest" description="Disordered" evidence="1">
    <location>
        <begin position="104"/>
        <end position="145"/>
    </location>
</feature>
<proteinExistence type="predicted"/>
<dbReference type="AlphaFoldDB" id="A0A6V7SA78"/>
<feature type="compositionally biased region" description="Polar residues" evidence="1">
    <location>
        <begin position="122"/>
        <end position="145"/>
    </location>
</feature>
<protein>
    <submittedName>
        <fullName evidence="3">Uncharacterized protein</fullName>
    </submittedName>
</protein>
<gene>
    <name evidence="3" type="ORF">PVLDE_1102420</name>
</gene>
<evidence type="ECO:0000313" key="3">
    <source>
        <dbReference type="EMBL" id="CAD2095375.1"/>
    </source>
</evidence>
<keyword evidence="2" id="KW-0732">Signal</keyword>
<feature type="signal peptide" evidence="2">
    <location>
        <begin position="1"/>
        <end position="18"/>
    </location>
</feature>
<sequence length="764" mass="89809">MNIFFVFLFSFVLSFTSRDTKDAPKSINYQKIERILSDDSDSDMSIEENVVPTPQVKGQDAYSMISSEAQGKRNYINNEFINIKKCIKIQFQLYIDTPPPAKKMPYTNPIPPTKKMADTDPMPSTSKMPDTNPMPSTSQTQPNIPAASSSIHANPFPATNRMSREEATRVYLQKMKDAIIKMTVRPPLEESQDLSVQIKEEQYLHIYYKKKSNHIFIFFFNTLCLNFIEIEWKYKNTSASTGLINCYLDGIFDKRSIQDSGTWKQSEELSEVDQKIKEMNEKCISTYLYKSNQMINLSLKKGSEAYAEICKMCIHMFSSHDECLSNSINLSWNGTVIRTPVLFMKYDSPDEEKNEGMIINFPVTYILSKLLANLISLVSYNKYDIEYISSTLQHLLVYELTNNLNDLPKSLGFFDAHINLYTESLNNIFDQISNNNKNMDIIDHYTYFEGYLDRVQMINNKLLYLSKNQYWTQRRRITRRKRLLSVFRKMSLYKSMDDHIKDIYKFVYSNFAVVEGIKTIYNDEKKILYTKEEEDLRLYYIRNEPLIKKHCSVYIVTAISWFLNQVNLNMYDNNKDVLTLFREKFSSENINKIIKSLYTYKEFYEKNVINICIQSMEEIIEIVGSAMLIHANKEVTLLKRNLTFSNLIRSMELILLQSKINSISKEEDQPSDDDDDMEISYELRAHENLICLMKYLSKEMEFYISPLKSEYFKKSIKENYNNFKTNVNYVAHETGLYFCTLPGRYFVHRLFTTDILYLINMHFQ</sequence>
<name>A0A6V7SA78_PLAVN</name>
<dbReference type="EMBL" id="LR865373">
    <property type="protein sequence ID" value="CAD2095375.1"/>
    <property type="molecule type" value="Genomic_DNA"/>
</dbReference>
<organism evidence="3 4">
    <name type="scientific">Plasmodium vinckei lentum</name>
    <dbReference type="NCBI Taxonomy" id="138297"/>
    <lineage>
        <taxon>Eukaryota</taxon>
        <taxon>Sar</taxon>
        <taxon>Alveolata</taxon>
        <taxon>Apicomplexa</taxon>
        <taxon>Aconoidasida</taxon>
        <taxon>Haemosporida</taxon>
        <taxon>Plasmodiidae</taxon>
        <taxon>Plasmodium</taxon>
        <taxon>Plasmodium (Vinckeia)</taxon>
    </lineage>
</organism>
<evidence type="ECO:0000313" key="4">
    <source>
        <dbReference type="Proteomes" id="UP000515308"/>
    </source>
</evidence>
<reference evidence="3 4" key="1">
    <citation type="submission" date="2020-08" db="EMBL/GenBank/DDBJ databases">
        <authorList>
            <person name="Ramaprasad A."/>
        </authorList>
    </citation>
    <scope>NUCLEOTIDE SEQUENCE [LARGE SCALE GENOMIC DNA]</scope>
</reference>
<accession>A0A6V7SA78</accession>
<evidence type="ECO:0000256" key="2">
    <source>
        <dbReference type="SAM" id="SignalP"/>
    </source>
</evidence>
<evidence type="ECO:0000256" key="1">
    <source>
        <dbReference type="SAM" id="MobiDB-lite"/>
    </source>
</evidence>
<dbReference type="VEuPathDB" id="PlasmoDB:PVLDE_1102420"/>
<feature type="chain" id="PRO_5027676216" evidence="2">
    <location>
        <begin position="19"/>
        <end position="764"/>
    </location>
</feature>